<dbReference type="SUPFAM" id="SSF82679">
    <property type="entry name" value="N-utilization substance G protein NusG, N-terminal domain"/>
    <property type="match status" value="1"/>
</dbReference>
<dbReference type="CDD" id="cd06091">
    <property type="entry name" value="KOW_NusG"/>
    <property type="match status" value="1"/>
</dbReference>
<evidence type="ECO:0000256" key="4">
    <source>
        <dbReference type="ARBA" id="ARBA00023163"/>
    </source>
</evidence>
<dbReference type="GO" id="GO:0006354">
    <property type="term" value="P:DNA-templated transcription elongation"/>
    <property type="evidence" value="ECO:0007669"/>
    <property type="project" value="UniProtKB-UniRule"/>
</dbReference>
<dbReference type="GO" id="GO:0006353">
    <property type="term" value="P:DNA-templated transcription termination"/>
    <property type="evidence" value="ECO:0007669"/>
    <property type="project" value="UniProtKB-UniRule"/>
</dbReference>
<reference evidence="10" key="1">
    <citation type="journal article" date="2021" name="PeerJ">
        <title>Extensive microbial diversity within the chicken gut microbiome revealed by metagenomics and culture.</title>
        <authorList>
            <person name="Gilroy R."/>
            <person name="Ravi A."/>
            <person name="Getino M."/>
            <person name="Pursley I."/>
            <person name="Horton D.L."/>
            <person name="Alikhan N.F."/>
            <person name="Baker D."/>
            <person name="Gharbi K."/>
            <person name="Hall N."/>
            <person name="Watson M."/>
            <person name="Adriaenssens E.M."/>
            <person name="Foster-Nyarko E."/>
            <person name="Jarju S."/>
            <person name="Secka A."/>
            <person name="Antonio M."/>
            <person name="Oren A."/>
            <person name="Chaudhuri R.R."/>
            <person name="La Ragione R."/>
            <person name="Hildebrand F."/>
            <person name="Pallen M.J."/>
        </authorList>
    </citation>
    <scope>NUCLEOTIDE SEQUENCE</scope>
    <source>
        <strain evidence="10">ChiHecec3B27-8219</strain>
    </source>
</reference>
<dbReference type="SMART" id="SM00738">
    <property type="entry name" value="NGN"/>
    <property type="match status" value="1"/>
</dbReference>
<dbReference type="PRINTS" id="PR00338">
    <property type="entry name" value="NUSGTNSCPFCT"/>
</dbReference>
<feature type="domain" description="KOW" evidence="9">
    <location>
        <begin position="126"/>
        <end position="153"/>
    </location>
</feature>
<dbReference type="AlphaFoldDB" id="A0A9D2G0E6"/>
<dbReference type="InterPro" id="IPR047050">
    <property type="entry name" value="NGN"/>
</dbReference>
<evidence type="ECO:0000256" key="5">
    <source>
        <dbReference type="HAMAP-Rule" id="MF_00948"/>
    </source>
</evidence>
<name>A0A9D2G0E6_9BACT</name>
<feature type="domain" description="NusG-like N-terminal" evidence="8">
    <location>
        <begin position="5"/>
        <end position="114"/>
    </location>
</feature>
<dbReference type="GO" id="GO:0031564">
    <property type="term" value="P:transcription antitermination"/>
    <property type="evidence" value="ECO:0007669"/>
    <property type="project" value="UniProtKB-UniRule"/>
</dbReference>
<protein>
    <recommendedName>
        <fullName evidence="5 6">Transcription termination/antitermination protein NusG</fullName>
    </recommendedName>
</protein>
<keyword evidence="2 5" id="KW-0889">Transcription antitermination</keyword>
<dbReference type="EMBL" id="DXBE01000062">
    <property type="protein sequence ID" value="HIZ69927.1"/>
    <property type="molecule type" value="Genomic_DNA"/>
</dbReference>
<dbReference type="HAMAP" id="MF_00948">
    <property type="entry name" value="NusG"/>
    <property type="match status" value="1"/>
</dbReference>
<keyword evidence="3 5" id="KW-0805">Transcription regulation</keyword>
<sequence length="180" mass="19930">MAEIGKKWYVLKAVSGKEAKVKEYIEAELKHNDFLASHVSQVLIPMEKHASVRQGKRVVKEKVSLPGYVFVEANLVGDVAHTLRFCPNVLGFLGGLDNPSPVSQNDINRMLGKAEETELAAGMDIPFVIDETVKVTDGPFSGFSGVIEEVNSDKRKLKVMVKIFGRKTPLELGFMQVEKE</sequence>
<dbReference type="PANTHER" id="PTHR30265:SF2">
    <property type="entry name" value="TRANSCRIPTION TERMINATION_ANTITERMINATION PROTEIN NUSG"/>
    <property type="match status" value="1"/>
</dbReference>
<keyword evidence="4 5" id="KW-0804">Transcription</keyword>
<keyword evidence="1 5" id="KW-0806">Transcription termination</keyword>
<dbReference type="Proteomes" id="UP000824055">
    <property type="component" value="Unassembled WGS sequence"/>
</dbReference>
<dbReference type="InterPro" id="IPR006645">
    <property type="entry name" value="NGN-like_dom"/>
</dbReference>
<dbReference type="PANTHER" id="PTHR30265">
    <property type="entry name" value="RHO-INTERACTING TRANSCRIPTION TERMINATION FACTOR NUSG"/>
    <property type="match status" value="1"/>
</dbReference>
<comment type="caution">
    <text evidence="10">The sequence shown here is derived from an EMBL/GenBank/DDBJ whole genome shotgun (WGS) entry which is preliminary data.</text>
</comment>
<proteinExistence type="inferred from homology"/>
<dbReference type="Gene3D" id="3.30.70.940">
    <property type="entry name" value="NusG, N-terminal domain"/>
    <property type="match status" value="1"/>
</dbReference>
<comment type="function">
    <text evidence="5 7">Participates in transcription elongation, termination and antitermination.</text>
</comment>
<dbReference type="GO" id="GO:0005829">
    <property type="term" value="C:cytosol"/>
    <property type="evidence" value="ECO:0007669"/>
    <property type="project" value="TreeGrafter"/>
</dbReference>
<dbReference type="InterPro" id="IPR001062">
    <property type="entry name" value="Transcrpt_antiterm_NusG"/>
</dbReference>
<dbReference type="InterPro" id="IPR043425">
    <property type="entry name" value="NusG-like"/>
</dbReference>
<dbReference type="SMART" id="SM00739">
    <property type="entry name" value="KOW"/>
    <property type="match status" value="1"/>
</dbReference>
<dbReference type="FunFam" id="2.30.30.30:FF:000002">
    <property type="entry name" value="Transcription termination/antitermination factor NusG"/>
    <property type="match status" value="1"/>
</dbReference>
<evidence type="ECO:0000256" key="1">
    <source>
        <dbReference type="ARBA" id="ARBA00022472"/>
    </source>
</evidence>
<evidence type="ECO:0000256" key="2">
    <source>
        <dbReference type="ARBA" id="ARBA00022814"/>
    </source>
</evidence>
<dbReference type="CDD" id="cd09891">
    <property type="entry name" value="NGN_Bact_1"/>
    <property type="match status" value="1"/>
</dbReference>
<dbReference type="Pfam" id="PF00467">
    <property type="entry name" value="KOW"/>
    <property type="match status" value="1"/>
</dbReference>
<dbReference type="Gene3D" id="2.30.30.30">
    <property type="match status" value="1"/>
</dbReference>
<dbReference type="GO" id="GO:0032784">
    <property type="term" value="P:regulation of DNA-templated transcription elongation"/>
    <property type="evidence" value="ECO:0007669"/>
    <property type="project" value="InterPro"/>
</dbReference>
<evidence type="ECO:0000259" key="8">
    <source>
        <dbReference type="SMART" id="SM00738"/>
    </source>
</evidence>
<organism evidence="10 11">
    <name type="scientific">Candidatus Prevotella avicola</name>
    <dbReference type="NCBI Taxonomy" id="2838738"/>
    <lineage>
        <taxon>Bacteria</taxon>
        <taxon>Pseudomonadati</taxon>
        <taxon>Bacteroidota</taxon>
        <taxon>Bacteroidia</taxon>
        <taxon>Bacteroidales</taxon>
        <taxon>Prevotellaceae</taxon>
        <taxon>Prevotella</taxon>
    </lineage>
</organism>
<evidence type="ECO:0000256" key="6">
    <source>
        <dbReference type="NCBIfam" id="TIGR00922"/>
    </source>
</evidence>
<gene>
    <name evidence="5 10" type="primary">nusG</name>
    <name evidence="10" type="ORF">H9966_08625</name>
</gene>
<evidence type="ECO:0000313" key="11">
    <source>
        <dbReference type="Proteomes" id="UP000824055"/>
    </source>
</evidence>
<evidence type="ECO:0000313" key="10">
    <source>
        <dbReference type="EMBL" id="HIZ69927.1"/>
    </source>
</evidence>
<reference evidence="10" key="2">
    <citation type="submission" date="2021-04" db="EMBL/GenBank/DDBJ databases">
        <authorList>
            <person name="Gilroy R."/>
        </authorList>
    </citation>
    <scope>NUCLEOTIDE SEQUENCE</scope>
    <source>
        <strain evidence="10">ChiHecec3B27-8219</strain>
    </source>
</reference>
<accession>A0A9D2G0E6</accession>
<dbReference type="SUPFAM" id="SSF50104">
    <property type="entry name" value="Translation proteins SH3-like domain"/>
    <property type="match status" value="1"/>
</dbReference>
<dbReference type="NCBIfam" id="TIGR00922">
    <property type="entry name" value="nusG"/>
    <property type="match status" value="1"/>
</dbReference>
<dbReference type="InterPro" id="IPR005824">
    <property type="entry name" value="KOW"/>
</dbReference>
<comment type="similarity">
    <text evidence="5 7">Belongs to the NusG family.</text>
</comment>
<dbReference type="InterPro" id="IPR008991">
    <property type="entry name" value="Translation_prot_SH3-like_sf"/>
</dbReference>
<evidence type="ECO:0000256" key="7">
    <source>
        <dbReference type="RuleBase" id="RU000538"/>
    </source>
</evidence>
<evidence type="ECO:0000259" key="9">
    <source>
        <dbReference type="SMART" id="SM00739"/>
    </source>
</evidence>
<evidence type="ECO:0000256" key="3">
    <source>
        <dbReference type="ARBA" id="ARBA00023015"/>
    </source>
</evidence>
<dbReference type="Pfam" id="PF02357">
    <property type="entry name" value="NusG"/>
    <property type="match status" value="1"/>
</dbReference>
<dbReference type="InterPro" id="IPR036735">
    <property type="entry name" value="NGN_dom_sf"/>
</dbReference>
<dbReference type="InterPro" id="IPR014722">
    <property type="entry name" value="Rib_uL2_dom2"/>
</dbReference>